<feature type="domain" description="Flagellar hook protein FlgE/F/G-like D1" evidence="9">
    <location>
        <begin position="81"/>
        <end position="146"/>
    </location>
</feature>
<dbReference type="EMBL" id="JAAGSC010000044">
    <property type="protein sequence ID" value="NDY97102.1"/>
    <property type="molecule type" value="Genomic_DNA"/>
</dbReference>
<keyword evidence="10" id="KW-0282">Flagellum</keyword>
<evidence type="ECO:0000259" key="7">
    <source>
        <dbReference type="Pfam" id="PF00460"/>
    </source>
</evidence>
<evidence type="ECO:0000256" key="1">
    <source>
        <dbReference type="ARBA" id="ARBA00004117"/>
    </source>
</evidence>
<gene>
    <name evidence="10" type="ORF">G3I74_15365</name>
</gene>
<name>A0A845V380_9GAMM</name>
<evidence type="ECO:0000313" key="11">
    <source>
        <dbReference type="Proteomes" id="UP000484885"/>
    </source>
</evidence>
<dbReference type="PANTHER" id="PTHR30435">
    <property type="entry name" value="FLAGELLAR PROTEIN"/>
    <property type="match status" value="1"/>
</dbReference>
<accession>A0A845V380</accession>
<dbReference type="InterPro" id="IPR053967">
    <property type="entry name" value="LlgE_F_G-like_D1"/>
</dbReference>
<keyword evidence="3 6" id="KW-0975">Bacterial flagellum</keyword>
<dbReference type="InterPro" id="IPR037925">
    <property type="entry name" value="FlgE/F/G-like"/>
</dbReference>
<dbReference type="RefSeq" id="WP_164212468.1">
    <property type="nucleotide sequence ID" value="NZ_JAAGSC010000044.1"/>
</dbReference>
<protein>
    <recommendedName>
        <fullName evidence="5 6">Flagellar basal-body rod protein FlgF</fullName>
    </recommendedName>
</protein>
<dbReference type="InterPro" id="IPR020013">
    <property type="entry name" value="Flagellar_FlgE/F/G"/>
</dbReference>
<evidence type="ECO:0000256" key="5">
    <source>
        <dbReference type="ARBA" id="ARBA00040228"/>
    </source>
</evidence>
<dbReference type="Proteomes" id="UP000484885">
    <property type="component" value="Unassembled WGS sequence"/>
</dbReference>
<dbReference type="InterPro" id="IPR010930">
    <property type="entry name" value="Flg_bb/hook_C_dom"/>
</dbReference>
<dbReference type="SUPFAM" id="SSF117143">
    <property type="entry name" value="Flagellar hook protein flgE"/>
    <property type="match status" value="1"/>
</dbReference>
<evidence type="ECO:0000256" key="2">
    <source>
        <dbReference type="ARBA" id="ARBA00009677"/>
    </source>
</evidence>
<keyword evidence="11" id="KW-1185">Reference proteome</keyword>
<dbReference type="Pfam" id="PF06429">
    <property type="entry name" value="Flg_bbr_C"/>
    <property type="match status" value="1"/>
</dbReference>
<dbReference type="GO" id="GO:0030694">
    <property type="term" value="C:bacterial-type flagellum basal body, rod"/>
    <property type="evidence" value="ECO:0007669"/>
    <property type="project" value="UniProtKB-UniRule"/>
</dbReference>
<evidence type="ECO:0000259" key="9">
    <source>
        <dbReference type="Pfam" id="PF22692"/>
    </source>
</evidence>
<sequence length="246" mass="25970">MDRLLYVSMTGANQVMKGQAVTAHNIANVSTTGFKASLQEAVGQEIQGRGLPTRVNVLSDHSRVDFAPGTLQATGRDLDVALRGDAWMVVQGPDGDEALTRRGDLQVDATGLITTGAGHPVLGDGGPIAVPPNSKLTVGQDGTISVVPLGQGAEVQAIVDRIRLVIPESDNLDRGADGLFRPREGEIPPADAAASLISGHLETSNVNMAQAMVDMIEQSRQFELHVKMMRTADDNGARAAELMRMS</sequence>
<feature type="domain" description="Flagellar basal body rod protein N-terminal" evidence="7">
    <location>
        <begin position="5"/>
        <end position="35"/>
    </location>
</feature>
<dbReference type="GO" id="GO:0071978">
    <property type="term" value="P:bacterial-type flagellum-dependent swarming motility"/>
    <property type="evidence" value="ECO:0007669"/>
    <property type="project" value="TreeGrafter"/>
</dbReference>
<comment type="subunit">
    <text evidence="4 6">The basal body constitutes a major portion of the flagellar organelle and consists of five rings (E,L,P,S, and M) mounted on a central rod. The rod consists of about 26 subunits of FlgG in the distal portion, and FlgB, FlgC and FlgF are thought to build up the proximal portion of the rod with about 6 subunits each.</text>
</comment>
<evidence type="ECO:0000256" key="6">
    <source>
        <dbReference type="RuleBase" id="RU362116"/>
    </source>
</evidence>
<dbReference type="NCBIfam" id="NF009280">
    <property type="entry name" value="PRK12640.1"/>
    <property type="match status" value="1"/>
</dbReference>
<evidence type="ECO:0000313" key="10">
    <source>
        <dbReference type="EMBL" id="NDY97102.1"/>
    </source>
</evidence>
<comment type="caution">
    <text evidence="10">The sequence shown here is derived from an EMBL/GenBank/DDBJ whole genome shotgun (WGS) entry which is preliminary data.</text>
</comment>
<evidence type="ECO:0000256" key="3">
    <source>
        <dbReference type="ARBA" id="ARBA00023143"/>
    </source>
</evidence>
<dbReference type="AlphaFoldDB" id="A0A845V380"/>
<dbReference type="Pfam" id="PF00460">
    <property type="entry name" value="Flg_bb_rod"/>
    <property type="match status" value="1"/>
</dbReference>
<evidence type="ECO:0000256" key="4">
    <source>
        <dbReference type="ARBA" id="ARBA00038560"/>
    </source>
</evidence>
<organism evidence="10 11">
    <name type="scientific">Wenzhouxiangella limi</name>
    <dbReference type="NCBI Taxonomy" id="2707351"/>
    <lineage>
        <taxon>Bacteria</taxon>
        <taxon>Pseudomonadati</taxon>
        <taxon>Pseudomonadota</taxon>
        <taxon>Gammaproteobacteria</taxon>
        <taxon>Chromatiales</taxon>
        <taxon>Wenzhouxiangellaceae</taxon>
        <taxon>Wenzhouxiangella</taxon>
    </lineage>
</organism>
<reference evidence="10 11" key="1">
    <citation type="submission" date="2020-02" db="EMBL/GenBank/DDBJ databases">
        <authorList>
            <person name="Zhang X.-Y."/>
        </authorList>
    </citation>
    <scope>NUCLEOTIDE SEQUENCE [LARGE SCALE GENOMIC DNA]</scope>
    <source>
        <strain evidence="10 11">C33</strain>
    </source>
</reference>
<dbReference type="PANTHER" id="PTHR30435:SF18">
    <property type="entry name" value="FLAGELLAR BASAL-BODY ROD PROTEIN FLGF"/>
    <property type="match status" value="1"/>
</dbReference>
<comment type="similarity">
    <text evidence="2 6">Belongs to the flagella basal body rod proteins family.</text>
</comment>
<keyword evidence="10" id="KW-0969">Cilium</keyword>
<proteinExistence type="inferred from homology"/>
<comment type="subcellular location">
    <subcellularLocation>
        <location evidence="1 6">Bacterial flagellum basal body</location>
    </subcellularLocation>
</comment>
<dbReference type="Pfam" id="PF22692">
    <property type="entry name" value="LlgE_F_G_D1"/>
    <property type="match status" value="1"/>
</dbReference>
<dbReference type="NCBIfam" id="TIGR03506">
    <property type="entry name" value="FlgEFG_subfam"/>
    <property type="match status" value="1"/>
</dbReference>
<dbReference type="InterPro" id="IPR001444">
    <property type="entry name" value="Flag_bb_rod_N"/>
</dbReference>
<evidence type="ECO:0000259" key="8">
    <source>
        <dbReference type="Pfam" id="PF06429"/>
    </source>
</evidence>
<feature type="domain" description="Flagellar basal-body/hook protein C-terminal" evidence="8">
    <location>
        <begin position="198"/>
        <end position="241"/>
    </location>
</feature>
<keyword evidence="10" id="KW-0966">Cell projection</keyword>